<comment type="caution">
    <text evidence="2">The sequence shown here is derived from an EMBL/GenBank/DDBJ whole genome shotgun (WGS) entry which is preliminary data.</text>
</comment>
<dbReference type="OrthoDB" id="431148at2759"/>
<protein>
    <submittedName>
        <fullName evidence="4">Major facilitator superfamily (MFS) profile domain-containing protein</fullName>
    </submittedName>
</protein>
<name>A0A9P1FQV7_9DINO</name>
<proteinExistence type="predicted"/>
<sequence>MARCIFIAAVVCASCSKLGHHKGFLAFHDDRPHRNTHIQHTVQSSSDAENVEVHLLRSGSDDSEAQGASQKSAVRRTTQEHRQRHRNANEPVAEITDLSLQHLEKGNKADGIDIDIVKINTNMLLPSTYSVSLVTTTQAPANDRGDCVCKQGNFLHWNTKECIPQKSWGFECGFFPRQQQNRVCQDGLTCRRLNATDSYESSGKYKGWTATSPATCEYCSKEDDCTTGMERHVADCVRSGDLKRMEEELEDEDAELEPWEDSEVFEAWGHKGANLNDGDDKDLDSFGRQEPKMCVTVKVTVPALTMRDQSTRVLEAKLNTTLQVIANATQKADANASASGKSQRQAVAEVQAEANATYNATAYAEASYTAYAEATDKATATYKAVATAEAKEKAKGSTEVTAAARSNATGAATKIANATRSMKAKGEAGVLVKLKQTGHGKASAEAEERATVHLEDVERVTKNATVTVEGHGSLKKVFQATATAKAIVEAKACISARQARKMLGQQTMKESGMTFARAVYKKAEREAYAEAKDRATRSAVKMATEAAQKRIDTDIERQVKEFTEAHREELEKIALEDAVNSTDALKKSLQEDAMKEAMRKAVEKVKSEAPLEAQRKADAKAKKAAEDQATKLATEEAQEEAKEGLEKKAVIKAREEAQEKANAQAKAKAFASAKAEAEEAAKEQATKAAGEAAEILAEQKARKKAEEAAVEKSCRKG</sequence>
<evidence type="ECO:0000313" key="5">
    <source>
        <dbReference type="Proteomes" id="UP001152797"/>
    </source>
</evidence>
<evidence type="ECO:0000313" key="4">
    <source>
        <dbReference type="EMBL" id="CAL4772365.1"/>
    </source>
</evidence>
<feature type="compositionally biased region" description="Basic and acidic residues" evidence="1">
    <location>
        <begin position="604"/>
        <end position="629"/>
    </location>
</feature>
<feature type="compositionally biased region" description="Low complexity" evidence="1">
    <location>
        <begin position="660"/>
        <end position="674"/>
    </location>
</feature>
<reference evidence="2" key="1">
    <citation type="submission" date="2022-10" db="EMBL/GenBank/DDBJ databases">
        <authorList>
            <person name="Chen Y."/>
            <person name="Dougan E. K."/>
            <person name="Chan C."/>
            <person name="Rhodes N."/>
            <person name="Thang M."/>
        </authorList>
    </citation>
    <scope>NUCLEOTIDE SEQUENCE</scope>
</reference>
<gene>
    <name evidence="2" type="ORF">C1SCF055_LOCUS12540</name>
</gene>
<dbReference type="AlphaFoldDB" id="A0A9P1FQV7"/>
<keyword evidence="5" id="KW-1185">Reference proteome</keyword>
<feature type="region of interest" description="Disordered" evidence="1">
    <location>
        <begin position="604"/>
        <end position="691"/>
    </location>
</feature>
<feature type="compositionally biased region" description="Basic and acidic residues" evidence="1">
    <location>
        <begin position="675"/>
        <end position="685"/>
    </location>
</feature>
<dbReference type="EMBL" id="CAMXCT030000947">
    <property type="protein sequence ID" value="CAL4772365.1"/>
    <property type="molecule type" value="Genomic_DNA"/>
</dbReference>
<dbReference type="Proteomes" id="UP001152797">
    <property type="component" value="Unassembled WGS sequence"/>
</dbReference>
<evidence type="ECO:0000313" key="3">
    <source>
        <dbReference type="EMBL" id="CAL1138428.1"/>
    </source>
</evidence>
<dbReference type="EMBL" id="CAMXCT010000947">
    <property type="protein sequence ID" value="CAI3985053.1"/>
    <property type="molecule type" value="Genomic_DNA"/>
</dbReference>
<dbReference type="EMBL" id="CAMXCT020000947">
    <property type="protein sequence ID" value="CAL1138428.1"/>
    <property type="molecule type" value="Genomic_DNA"/>
</dbReference>
<feature type="region of interest" description="Disordered" evidence="1">
    <location>
        <begin position="58"/>
        <end position="92"/>
    </location>
</feature>
<evidence type="ECO:0000256" key="1">
    <source>
        <dbReference type="SAM" id="MobiDB-lite"/>
    </source>
</evidence>
<accession>A0A9P1FQV7</accession>
<organism evidence="2">
    <name type="scientific">Cladocopium goreaui</name>
    <dbReference type="NCBI Taxonomy" id="2562237"/>
    <lineage>
        <taxon>Eukaryota</taxon>
        <taxon>Sar</taxon>
        <taxon>Alveolata</taxon>
        <taxon>Dinophyceae</taxon>
        <taxon>Suessiales</taxon>
        <taxon>Symbiodiniaceae</taxon>
        <taxon>Cladocopium</taxon>
    </lineage>
</organism>
<reference evidence="3" key="2">
    <citation type="submission" date="2024-04" db="EMBL/GenBank/DDBJ databases">
        <authorList>
            <person name="Chen Y."/>
            <person name="Shah S."/>
            <person name="Dougan E. K."/>
            <person name="Thang M."/>
            <person name="Chan C."/>
        </authorList>
    </citation>
    <scope>NUCLEOTIDE SEQUENCE [LARGE SCALE GENOMIC DNA]</scope>
</reference>
<feature type="compositionally biased region" description="Basic and acidic residues" evidence="1">
    <location>
        <begin position="639"/>
        <end position="659"/>
    </location>
</feature>
<evidence type="ECO:0000313" key="2">
    <source>
        <dbReference type="EMBL" id="CAI3985053.1"/>
    </source>
</evidence>